<dbReference type="AlphaFoldDB" id="A0AAV3RYE8"/>
<organism evidence="1 2">
    <name type="scientific">Lithospermum erythrorhizon</name>
    <name type="common">Purple gromwell</name>
    <name type="synonym">Lithospermum officinale var. erythrorhizon</name>
    <dbReference type="NCBI Taxonomy" id="34254"/>
    <lineage>
        <taxon>Eukaryota</taxon>
        <taxon>Viridiplantae</taxon>
        <taxon>Streptophyta</taxon>
        <taxon>Embryophyta</taxon>
        <taxon>Tracheophyta</taxon>
        <taxon>Spermatophyta</taxon>
        <taxon>Magnoliopsida</taxon>
        <taxon>eudicotyledons</taxon>
        <taxon>Gunneridae</taxon>
        <taxon>Pentapetalae</taxon>
        <taxon>asterids</taxon>
        <taxon>lamiids</taxon>
        <taxon>Boraginales</taxon>
        <taxon>Boraginaceae</taxon>
        <taxon>Boraginoideae</taxon>
        <taxon>Lithospermeae</taxon>
        <taxon>Lithospermum</taxon>
    </lineage>
</organism>
<dbReference type="EMBL" id="BAABME010012226">
    <property type="protein sequence ID" value="GAA0184861.1"/>
    <property type="molecule type" value="Genomic_DNA"/>
</dbReference>
<evidence type="ECO:0000313" key="1">
    <source>
        <dbReference type="EMBL" id="GAA0184861.1"/>
    </source>
</evidence>
<proteinExistence type="predicted"/>
<dbReference type="Proteomes" id="UP001454036">
    <property type="component" value="Unassembled WGS sequence"/>
</dbReference>
<gene>
    <name evidence="1" type="ORF">LIER_32149</name>
</gene>
<dbReference type="PANTHER" id="PTHR45786">
    <property type="entry name" value="DNA BINDING PROTEIN-LIKE"/>
    <property type="match status" value="1"/>
</dbReference>
<protein>
    <submittedName>
        <fullName evidence="1">Uncharacterized protein</fullName>
    </submittedName>
</protein>
<dbReference type="PANTHER" id="PTHR45786:SF74">
    <property type="entry name" value="ATP-DEPENDENT DNA HELICASE"/>
    <property type="match status" value="1"/>
</dbReference>
<keyword evidence="2" id="KW-1185">Reference proteome</keyword>
<name>A0AAV3RYE8_LITER</name>
<sequence length="116" mass="13661">MQCNPYTIFLRQTSILENIEEYHIVIRSNPNLDQREYSRPMSTEVAGIWIEDETAKTNLSEPWDIRVYTKSGSSHRVQYYYACYDPLQYILMLLNGEPGWHGNIPRVGYTARKNLK</sequence>
<comment type="caution">
    <text evidence="1">The sequence shown here is derived from an EMBL/GenBank/DDBJ whole genome shotgun (WGS) entry which is preliminary data.</text>
</comment>
<accession>A0AAV3RYE8</accession>
<reference evidence="1 2" key="1">
    <citation type="submission" date="2024-01" db="EMBL/GenBank/DDBJ databases">
        <title>The complete chloroplast genome sequence of Lithospermum erythrorhizon: insights into the phylogenetic relationship among Boraginaceae species and the maternal lineages of purple gromwells.</title>
        <authorList>
            <person name="Okada T."/>
            <person name="Watanabe K."/>
        </authorList>
    </citation>
    <scope>NUCLEOTIDE SEQUENCE [LARGE SCALE GENOMIC DNA]</scope>
</reference>
<evidence type="ECO:0000313" key="2">
    <source>
        <dbReference type="Proteomes" id="UP001454036"/>
    </source>
</evidence>